<comment type="caution">
    <text evidence="2">The sequence shown here is derived from an EMBL/GenBank/DDBJ whole genome shotgun (WGS) entry which is preliminary data.</text>
</comment>
<keyword evidence="3" id="KW-1185">Reference proteome</keyword>
<dbReference type="Proteomes" id="UP000521872">
    <property type="component" value="Unassembled WGS sequence"/>
</dbReference>
<protein>
    <submittedName>
        <fullName evidence="2">Uncharacterized protein</fullName>
    </submittedName>
</protein>
<sequence length="269" mass="29682">MTYTLPSDGRPLRASEGAFGAESSQTIGNVSTGLLDFPPEILLHIHIPDLDVVAQAAPSLVPLTTDPVMHTHRLKIVYPSRVEHALFARGPVGDYLRPTVGDLVHRGVMKGLAIERQWRMGAYFYSRNAIVQYENSRALARRHASHVLKDQLRRRIITSSVATTKANAPHAISLHALYSSHVLPDVESSSPNVARSLLPIVRKLKWSLQRDRLAKVFKDSGIRVGIGAWLESGKGDARKVVQEGDKLRLAVCPPIRTRLGFFEGLGRAN</sequence>
<evidence type="ECO:0000313" key="2">
    <source>
        <dbReference type="EMBL" id="KAF4612265.1"/>
    </source>
</evidence>
<accession>A0A8H4QK88</accession>
<evidence type="ECO:0000256" key="1">
    <source>
        <dbReference type="SAM" id="MobiDB-lite"/>
    </source>
</evidence>
<feature type="region of interest" description="Disordered" evidence="1">
    <location>
        <begin position="1"/>
        <end position="20"/>
    </location>
</feature>
<dbReference type="EMBL" id="JAACJL010000057">
    <property type="protein sequence ID" value="KAF4612265.1"/>
    <property type="molecule type" value="Genomic_DNA"/>
</dbReference>
<dbReference type="AlphaFoldDB" id="A0A8H4QK88"/>
<organism evidence="2 3">
    <name type="scientific">Agrocybe pediades</name>
    <dbReference type="NCBI Taxonomy" id="84607"/>
    <lineage>
        <taxon>Eukaryota</taxon>
        <taxon>Fungi</taxon>
        <taxon>Dikarya</taxon>
        <taxon>Basidiomycota</taxon>
        <taxon>Agaricomycotina</taxon>
        <taxon>Agaricomycetes</taxon>
        <taxon>Agaricomycetidae</taxon>
        <taxon>Agaricales</taxon>
        <taxon>Agaricineae</taxon>
        <taxon>Strophariaceae</taxon>
        <taxon>Agrocybe</taxon>
    </lineage>
</organism>
<proteinExistence type="predicted"/>
<gene>
    <name evidence="2" type="ORF">D9613_004272</name>
</gene>
<evidence type="ECO:0000313" key="3">
    <source>
        <dbReference type="Proteomes" id="UP000521872"/>
    </source>
</evidence>
<name>A0A8H4QK88_9AGAR</name>
<reference evidence="2 3" key="1">
    <citation type="submission" date="2019-12" db="EMBL/GenBank/DDBJ databases">
        <authorList>
            <person name="Floudas D."/>
            <person name="Bentzer J."/>
            <person name="Ahren D."/>
            <person name="Johansson T."/>
            <person name="Persson P."/>
            <person name="Tunlid A."/>
        </authorList>
    </citation>
    <scope>NUCLEOTIDE SEQUENCE [LARGE SCALE GENOMIC DNA]</scope>
    <source>
        <strain evidence="2 3">CBS 102.39</strain>
    </source>
</reference>